<dbReference type="PANTHER" id="PTHR10357">
    <property type="entry name" value="ALPHA-AMYLASE FAMILY MEMBER"/>
    <property type="match status" value="1"/>
</dbReference>
<dbReference type="InterPro" id="IPR006048">
    <property type="entry name" value="A-amylase/branching_C"/>
</dbReference>
<dbReference type="SMART" id="SM00642">
    <property type="entry name" value="Aamy"/>
    <property type="match status" value="1"/>
</dbReference>
<keyword evidence="2" id="KW-0326">Glycosidase</keyword>
<dbReference type="GeneID" id="39978768"/>
<evidence type="ECO:0000256" key="1">
    <source>
        <dbReference type="ARBA" id="ARBA00022801"/>
    </source>
</evidence>
<sequence length="513" mass="60088">MNILESEWYKNCNWYHIYPIGICGVERINSEKIERINKLEELGSKLWIDHLKNLNIGGIYIGPVFESVAHGYDTTDLFSIDKRLGSNEDFRNLIKVYHSNGIKVIIDAVFNHVGRNFFAFNDIKINGKHSKYCDWFKGLDFSKKSQKGDNFTYTPWEGYYELVTLNHENCQVRKYLYDAVEFWFNEYEIDGLRLDAADCISIDFWRMFRDFCKTKFGEKFALLAEIIHGDQRLWVRPNQSASIKYEYKNQPFDGVTNYVLWDAIWKSHRFNNLELLAKVISQQNDLLISGWMYNFVDNHDVTRIASQVEIEDDLLTIFILLFTLNGSPSIYYGSEFKFKGVKGHGRQADFQLRPKLTLKDLEWLNSDKNDGFLALIKFVSQIRGHKIIGKVLTQGEYSLLLNTKTLLVFERRIKEEFILVAINIHTKPVEEIEIDWRNKDGSWRDILSPSDTYCSKNGKIKINVLSNWAVMISSYVPKVSYIQYKIKKFKKVLYNIPTLDKGELITVNKENTN</sequence>
<dbReference type="InterPro" id="IPR013780">
    <property type="entry name" value="Glyco_hydro_b"/>
</dbReference>
<dbReference type="GO" id="GO:0016798">
    <property type="term" value="F:hydrolase activity, acting on glycosyl bonds"/>
    <property type="evidence" value="ECO:0007669"/>
    <property type="project" value="UniProtKB-KW"/>
</dbReference>
<proteinExistence type="predicted"/>
<evidence type="ECO:0000256" key="2">
    <source>
        <dbReference type="ARBA" id="ARBA00023295"/>
    </source>
</evidence>
<dbReference type="VEuPathDB" id="CryptoDB:cubi_01977"/>
<dbReference type="InterPro" id="IPR006047">
    <property type="entry name" value="GH13_cat_dom"/>
</dbReference>
<comment type="caution">
    <text evidence="4">The sequence shown here is derived from an EMBL/GenBank/DDBJ whole genome shotgun (WGS) entry which is preliminary data.</text>
</comment>
<evidence type="ECO:0000313" key="4">
    <source>
        <dbReference type="EMBL" id="OII75456.1"/>
    </source>
</evidence>
<keyword evidence="5" id="KW-1185">Reference proteome</keyword>
<dbReference type="Gene3D" id="3.90.400.10">
    <property type="entry name" value="Oligo-1,6-glucosidase, Domain 2"/>
    <property type="match status" value="1"/>
</dbReference>
<dbReference type="GO" id="GO:0043169">
    <property type="term" value="F:cation binding"/>
    <property type="evidence" value="ECO:0007669"/>
    <property type="project" value="InterPro"/>
</dbReference>
<feature type="domain" description="Glycosyl hydrolase family 13 catalytic" evidence="3">
    <location>
        <begin position="37"/>
        <end position="385"/>
    </location>
</feature>
<evidence type="ECO:0000259" key="3">
    <source>
        <dbReference type="SMART" id="SM00642"/>
    </source>
</evidence>
<reference evidence="4 5" key="1">
    <citation type="submission" date="2016-10" db="EMBL/GenBank/DDBJ databases">
        <title>Reductive evolution of mitochondrial metabolism and differential evolution of invasion-related proteins in Cryptosporidium.</title>
        <authorList>
            <person name="Liu S."/>
            <person name="Roellig D.M."/>
            <person name="Guo Y."/>
            <person name="Li N."/>
            <person name="Frace M.A."/>
            <person name="Tang K."/>
            <person name="Zhang L."/>
            <person name="Feng Y."/>
            <person name="Xiao L."/>
        </authorList>
    </citation>
    <scope>NUCLEOTIDE SEQUENCE [LARGE SCALE GENOMIC DNA]</scope>
    <source>
        <strain evidence="4">39726</strain>
    </source>
</reference>
<dbReference type="GO" id="GO:0005975">
    <property type="term" value="P:carbohydrate metabolic process"/>
    <property type="evidence" value="ECO:0007669"/>
    <property type="project" value="InterPro"/>
</dbReference>
<dbReference type="OrthoDB" id="1740265at2759"/>
<protein>
    <submittedName>
        <fullName evidence="4">Alpha amylase</fullName>
    </submittedName>
</protein>
<dbReference type="Gene3D" id="2.60.40.1180">
    <property type="entry name" value="Golgi alpha-mannosidase II"/>
    <property type="match status" value="1"/>
</dbReference>
<gene>
    <name evidence="4" type="ORF">cubi_01977</name>
</gene>
<organism evidence="4 5">
    <name type="scientific">Cryptosporidium ubiquitum</name>
    <dbReference type="NCBI Taxonomy" id="857276"/>
    <lineage>
        <taxon>Eukaryota</taxon>
        <taxon>Sar</taxon>
        <taxon>Alveolata</taxon>
        <taxon>Apicomplexa</taxon>
        <taxon>Conoidasida</taxon>
        <taxon>Coccidia</taxon>
        <taxon>Eucoccidiorida</taxon>
        <taxon>Eimeriorina</taxon>
        <taxon>Cryptosporidiidae</taxon>
        <taxon>Cryptosporidium</taxon>
    </lineage>
</organism>
<dbReference type="Proteomes" id="UP000186176">
    <property type="component" value="Unassembled WGS sequence"/>
</dbReference>
<dbReference type="SUPFAM" id="SSF51445">
    <property type="entry name" value="(Trans)glycosidases"/>
    <property type="match status" value="1"/>
</dbReference>
<dbReference type="Pfam" id="PF00128">
    <property type="entry name" value="Alpha-amylase"/>
    <property type="match status" value="1"/>
</dbReference>
<dbReference type="Gene3D" id="3.20.20.80">
    <property type="entry name" value="Glycosidases"/>
    <property type="match status" value="2"/>
</dbReference>
<accession>A0A1J4MMP5</accession>
<name>A0A1J4MMP5_9CRYT</name>
<dbReference type="PANTHER" id="PTHR10357:SF210">
    <property type="entry name" value="MALTODEXTRIN GLUCOSIDASE"/>
    <property type="match status" value="1"/>
</dbReference>
<dbReference type="InterPro" id="IPR017853">
    <property type="entry name" value="GH"/>
</dbReference>
<dbReference type="Pfam" id="PF02806">
    <property type="entry name" value="Alpha-amylase_C"/>
    <property type="match status" value="1"/>
</dbReference>
<dbReference type="EMBL" id="LRBP01000001">
    <property type="protein sequence ID" value="OII75456.1"/>
    <property type="molecule type" value="Genomic_DNA"/>
</dbReference>
<dbReference type="InterPro" id="IPR045857">
    <property type="entry name" value="O16G_dom_2"/>
</dbReference>
<dbReference type="SUPFAM" id="SSF51011">
    <property type="entry name" value="Glycosyl hydrolase domain"/>
    <property type="match status" value="1"/>
</dbReference>
<dbReference type="RefSeq" id="XP_028876463.1">
    <property type="nucleotide sequence ID" value="XM_029018989.1"/>
</dbReference>
<keyword evidence="1" id="KW-0378">Hydrolase</keyword>
<dbReference type="AlphaFoldDB" id="A0A1J4MMP5"/>
<evidence type="ECO:0000313" key="5">
    <source>
        <dbReference type="Proteomes" id="UP000186176"/>
    </source>
</evidence>